<evidence type="ECO:0000313" key="3">
    <source>
        <dbReference type="Proteomes" id="UP000663827"/>
    </source>
</evidence>
<keyword evidence="1" id="KW-0472">Membrane</keyword>
<sequence length="267" mass="29484">MSANLSSCESDFVARVAAMEYNLDTYDSDVPNPILAARRIVNAASALAQLDEHPSKSPLRQQVTLEAPKLKRNYGSLDLSRMSSSYSSSSASSLSTPISATFPMDRAWNQDEDIIERDEDDFTGQDSPVLEFSTRARFTEQLELGVVFGPGLVPEFMPADEAEAYLNFMDVLEDCDSLGHFADTSAVEVEVEQWQPEHRLVSPCPTRCQPITPNLFTIASPRVTQRAWALDQVAPRTIGSGSFDTFQWIPTIALIALIANLVVRSVF</sequence>
<accession>A0A8H3E735</accession>
<gene>
    <name evidence="2" type="ORF">RDB_LOCUS108085</name>
</gene>
<organism evidence="2 3">
    <name type="scientific">Rhizoctonia solani</name>
    <dbReference type="NCBI Taxonomy" id="456999"/>
    <lineage>
        <taxon>Eukaryota</taxon>
        <taxon>Fungi</taxon>
        <taxon>Dikarya</taxon>
        <taxon>Basidiomycota</taxon>
        <taxon>Agaricomycotina</taxon>
        <taxon>Agaricomycetes</taxon>
        <taxon>Cantharellales</taxon>
        <taxon>Ceratobasidiaceae</taxon>
        <taxon>Rhizoctonia</taxon>
    </lineage>
</organism>
<feature type="transmembrane region" description="Helical" evidence="1">
    <location>
        <begin position="245"/>
        <end position="263"/>
    </location>
</feature>
<evidence type="ECO:0000256" key="1">
    <source>
        <dbReference type="SAM" id="Phobius"/>
    </source>
</evidence>
<evidence type="ECO:0000313" key="2">
    <source>
        <dbReference type="EMBL" id="CAE7172576.1"/>
    </source>
</evidence>
<dbReference type="EMBL" id="CAJNJQ010002331">
    <property type="protein sequence ID" value="CAE7172576.1"/>
    <property type="molecule type" value="Genomic_DNA"/>
</dbReference>
<protein>
    <submittedName>
        <fullName evidence="2">Uncharacterized protein</fullName>
    </submittedName>
</protein>
<keyword evidence="1" id="KW-0812">Transmembrane</keyword>
<reference evidence="2" key="1">
    <citation type="submission" date="2021-01" db="EMBL/GenBank/DDBJ databases">
        <authorList>
            <person name="Kaushik A."/>
        </authorList>
    </citation>
    <scope>NUCLEOTIDE SEQUENCE</scope>
    <source>
        <strain evidence="2">AG5</strain>
    </source>
</reference>
<dbReference type="Proteomes" id="UP000663827">
    <property type="component" value="Unassembled WGS sequence"/>
</dbReference>
<proteinExistence type="predicted"/>
<comment type="caution">
    <text evidence="2">The sequence shown here is derived from an EMBL/GenBank/DDBJ whole genome shotgun (WGS) entry which is preliminary data.</text>
</comment>
<keyword evidence="1" id="KW-1133">Transmembrane helix</keyword>
<name>A0A8H3E735_9AGAM</name>
<dbReference type="AlphaFoldDB" id="A0A8H3E735"/>